<dbReference type="RefSeq" id="WP_346761412.1">
    <property type="nucleotide sequence ID" value="NZ_JAUJEB010000007.1"/>
</dbReference>
<evidence type="ECO:0000256" key="2">
    <source>
        <dbReference type="ARBA" id="ARBA00006275"/>
    </source>
</evidence>
<keyword evidence="4" id="KW-0472">Membrane</keyword>
<dbReference type="SUPFAM" id="SSF48452">
    <property type="entry name" value="TPR-like"/>
    <property type="match status" value="1"/>
</dbReference>
<feature type="domain" description="RagB/SusD" evidence="6">
    <location>
        <begin position="333"/>
        <end position="651"/>
    </location>
</feature>
<gene>
    <name evidence="8" type="ORF">QQ020_28625</name>
</gene>
<dbReference type="InterPro" id="IPR033985">
    <property type="entry name" value="SusD-like_N"/>
</dbReference>
<comment type="subcellular location">
    <subcellularLocation>
        <location evidence="1">Cell outer membrane</location>
    </subcellularLocation>
</comment>
<evidence type="ECO:0000256" key="1">
    <source>
        <dbReference type="ARBA" id="ARBA00004442"/>
    </source>
</evidence>
<evidence type="ECO:0000313" key="8">
    <source>
        <dbReference type="EMBL" id="MDN5216078.1"/>
    </source>
</evidence>
<keyword evidence="5" id="KW-0998">Cell outer membrane</keyword>
<comment type="similarity">
    <text evidence="2">Belongs to the SusD family.</text>
</comment>
<keyword evidence="3" id="KW-0732">Signal</keyword>
<dbReference type="Gene3D" id="1.25.40.390">
    <property type="match status" value="1"/>
</dbReference>
<comment type="caution">
    <text evidence="8">The sequence shown here is derived from an EMBL/GenBank/DDBJ whole genome shotgun (WGS) entry which is preliminary data.</text>
</comment>
<evidence type="ECO:0000256" key="3">
    <source>
        <dbReference type="ARBA" id="ARBA00022729"/>
    </source>
</evidence>
<evidence type="ECO:0000256" key="4">
    <source>
        <dbReference type="ARBA" id="ARBA00023136"/>
    </source>
</evidence>
<dbReference type="Proteomes" id="UP001172083">
    <property type="component" value="Unassembled WGS sequence"/>
</dbReference>
<name>A0ABT8LIH4_9BACT</name>
<organism evidence="8 9">
    <name type="scientific">Agaribacillus aureus</name>
    <dbReference type="NCBI Taxonomy" id="3051825"/>
    <lineage>
        <taxon>Bacteria</taxon>
        <taxon>Pseudomonadati</taxon>
        <taxon>Bacteroidota</taxon>
        <taxon>Cytophagia</taxon>
        <taxon>Cytophagales</taxon>
        <taxon>Splendidivirgaceae</taxon>
        <taxon>Agaribacillus</taxon>
    </lineage>
</organism>
<protein>
    <submittedName>
        <fullName evidence="8">RagB/SusD family nutrient uptake outer membrane protein</fullName>
    </submittedName>
</protein>
<evidence type="ECO:0000313" key="9">
    <source>
        <dbReference type="Proteomes" id="UP001172083"/>
    </source>
</evidence>
<dbReference type="EMBL" id="JAUJEB010000007">
    <property type="protein sequence ID" value="MDN5216078.1"/>
    <property type="molecule type" value="Genomic_DNA"/>
</dbReference>
<evidence type="ECO:0000259" key="6">
    <source>
        <dbReference type="Pfam" id="PF07980"/>
    </source>
</evidence>
<accession>A0ABT8LIH4</accession>
<proteinExistence type="inferred from homology"/>
<feature type="domain" description="SusD-like N-terminal" evidence="7">
    <location>
        <begin position="122"/>
        <end position="239"/>
    </location>
</feature>
<dbReference type="Pfam" id="PF07980">
    <property type="entry name" value="SusD_RagB"/>
    <property type="match status" value="1"/>
</dbReference>
<reference evidence="8" key="1">
    <citation type="submission" date="2023-06" db="EMBL/GenBank/DDBJ databases">
        <title>Genomic of Agaribacillus aureum.</title>
        <authorList>
            <person name="Wang G."/>
        </authorList>
    </citation>
    <scope>NUCLEOTIDE SEQUENCE</scope>
    <source>
        <strain evidence="8">BMA12</strain>
    </source>
</reference>
<sequence length="651" mass="72853">MKNKKLKILIVAGLLMITHACKDFVDVVPDNIAKIEDAFASRLSAERFLASLYGHIPNVISFGNRNPAAFPDDPGLAAGDEIWLNDGIRSSNGIAIPVAQIITGGQNVRSPHLDSWGNGSNNLFVALRDCNIFLENIDKPFDLTESEKAYWIGEAKFLKAYFHYFLLRMYGPVPIIRENIDVASGLEAVRVKRDPVDEVVDYIVELLDEAMETLPVVVLDEETELGKATKSVAASIKAKTLVLAASPLFNGNTDYSGFQNKDGQQLVSTTFDPQKWTRAEAACLQAINLADEAGRELYTTAIGVTITPQDDWSDTTRIKMDIRGSITDRWNKELIWGKPNENVASLQAASRPKLDIRSRLSTGANAFWAPTMRIAEMFYSENGVPINEDVSYDYENRFNVIGNAGIDHKHYVKTGFAAPVLHLNREPRFYASIGFDGGVWLEDQTGGALDEDGAHVVDAKLGGFASNNGPGFSWSETGFFAKKLSHPKNFLGAQGGFSTQRYAFPLVRLADLFLLYAEVLNEVGKTPEAHIWIDKVRERAGLNGVVASWMAHSSNPSKPNTQDGFREIVQHERMIELVFEGHRFWDLRRWKRSQEFMNRDIRGWNRFGSDTEQYYKVVTFATAKFLSRDYLWPIAEGDIIRNPNLVQNPGW</sequence>
<evidence type="ECO:0000259" key="7">
    <source>
        <dbReference type="Pfam" id="PF14322"/>
    </source>
</evidence>
<dbReference type="InterPro" id="IPR011990">
    <property type="entry name" value="TPR-like_helical_dom_sf"/>
</dbReference>
<dbReference type="InterPro" id="IPR012944">
    <property type="entry name" value="SusD_RagB_dom"/>
</dbReference>
<evidence type="ECO:0000256" key="5">
    <source>
        <dbReference type="ARBA" id="ARBA00023237"/>
    </source>
</evidence>
<dbReference type="Pfam" id="PF14322">
    <property type="entry name" value="SusD-like_3"/>
    <property type="match status" value="1"/>
</dbReference>
<keyword evidence="9" id="KW-1185">Reference proteome</keyword>